<dbReference type="RefSeq" id="WP_104434415.1">
    <property type="nucleotide sequence ID" value="NZ_PTJA01000001.1"/>
</dbReference>
<comment type="caution">
    <text evidence="1">The sequence shown here is derived from an EMBL/GenBank/DDBJ whole genome shotgun (WGS) entry which is preliminary data.</text>
</comment>
<dbReference type="PANTHER" id="PTHR41317:SF1">
    <property type="entry name" value="PD-(D_E)XK NUCLEASE FAMILY TRANSPOSASE"/>
    <property type="match status" value="1"/>
</dbReference>
<proteinExistence type="predicted"/>
<evidence type="ECO:0000313" key="1">
    <source>
        <dbReference type="EMBL" id="PPK83523.1"/>
    </source>
</evidence>
<organism evidence="1 2">
    <name type="scientific">Lacrimispora xylanisolvens</name>
    <dbReference type="NCBI Taxonomy" id="384636"/>
    <lineage>
        <taxon>Bacteria</taxon>
        <taxon>Bacillati</taxon>
        <taxon>Bacillota</taxon>
        <taxon>Clostridia</taxon>
        <taxon>Lachnospirales</taxon>
        <taxon>Lachnospiraceae</taxon>
        <taxon>Lacrimispora</taxon>
    </lineage>
</organism>
<dbReference type="AlphaFoldDB" id="A0A2S6HZE5"/>
<accession>A0A2S6HZE5</accession>
<dbReference type="Proteomes" id="UP000237749">
    <property type="component" value="Unassembled WGS sequence"/>
</dbReference>
<name>A0A2S6HZE5_9FIRM</name>
<gene>
    <name evidence="1" type="ORF">BXY41_101587</name>
</gene>
<keyword evidence="2" id="KW-1185">Reference proteome</keyword>
<dbReference type="NCBIfam" id="TIGR01784">
    <property type="entry name" value="T_den_put_tspse"/>
    <property type="match status" value="1"/>
</dbReference>
<dbReference type="InterPro" id="IPR010106">
    <property type="entry name" value="RpnA"/>
</dbReference>
<dbReference type="PANTHER" id="PTHR41317">
    <property type="entry name" value="PD-(D_E)XK NUCLEASE FAMILY TRANSPOSASE"/>
    <property type="match status" value="1"/>
</dbReference>
<dbReference type="OrthoDB" id="356910at2"/>
<dbReference type="Pfam" id="PF12784">
    <property type="entry name" value="PDDEXK_2"/>
    <property type="match status" value="1"/>
</dbReference>
<evidence type="ECO:0000313" key="2">
    <source>
        <dbReference type="Proteomes" id="UP000237749"/>
    </source>
</evidence>
<protein>
    <submittedName>
        <fullName evidence="1">Putative transposase/invertase (TIGR01784 family)</fullName>
    </submittedName>
</protein>
<sequence length="294" mass="34121">MTKYKPYEQLELTDDFMFSYVMRSNGELCRHLLESILNFPIDRIDFISSQETIDTYAFSKGVRLDVFAKSGNKSFDVELQTSNKRDLPQRSRYYQSQMDTAMLQKGQMYRELGNSYIIFLCTFDPFGYGQYIYSFQNKCTELPAIPLNDGAYKVFVNAQGTRGAVGDELKEFLLFLMSPSRFKARDNGELVKKAIIGVEEGRRNDEWRLIYMTLMTKFDELLAEGKEQGLAEGRREGMRQGILEGRQEGVVEGEARFARLTEILLLEGKMADLQRSISDTKFREQLYSIYKLYK</sequence>
<reference evidence="1 2" key="1">
    <citation type="submission" date="2018-02" db="EMBL/GenBank/DDBJ databases">
        <title>Genomic Encyclopedia of Archaeal and Bacterial Type Strains, Phase II (KMG-II): from individual species to whole genera.</title>
        <authorList>
            <person name="Goeker M."/>
        </authorList>
    </citation>
    <scope>NUCLEOTIDE SEQUENCE [LARGE SCALE GENOMIC DNA]</scope>
    <source>
        <strain evidence="1 2">DSM 3808</strain>
    </source>
</reference>
<dbReference type="EMBL" id="PTJA01000001">
    <property type="protein sequence ID" value="PPK83523.1"/>
    <property type="molecule type" value="Genomic_DNA"/>
</dbReference>